<feature type="compositionally biased region" description="Basic and acidic residues" evidence="1">
    <location>
        <begin position="97"/>
        <end position="108"/>
    </location>
</feature>
<keyword evidence="2" id="KW-0472">Membrane</keyword>
<evidence type="ECO:0000313" key="3">
    <source>
        <dbReference type="EMBL" id="TKR95673.1"/>
    </source>
</evidence>
<feature type="transmembrane region" description="Helical" evidence="2">
    <location>
        <begin position="12"/>
        <end position="31"/>
    </location>
</feature>
<keyword evidence="2" id="KW-1133">Transmembrane helix</keyword>
<sequence length="108" mass="12078">MASCLQLLKNVYVVFQGFTTIVFFAAAILSIMQGDLVVFVCFEFIFCICSLAGAITFIRKVVISRRRQFPSTEIRIEDESAKNLPGKGLPAFRPGRRSADESLHFPTL</sequence>
<evidence type="ECO:0000313" key="4">
    <source>
        <dbReference type="Proteomes" id="UP000298663"/>
    </source>
</evidence>
<reference evidence="3 4" key="1">
    <citation type="journal article" date="2015" name="Genome Biol.">
        <title>Comparative genomics of Steinernema reveals deeply conserved gene regulatory networks.</title>
        <authorList>
            <person name="Dillman A.R."/>
            <person name="Macchietto M."/>
            <person name="Porter C.F."/>
            <person name="Rogers A."/>
            <person name="Williams B."/>
            <person name="Antoshechkin I."/>
            <person name="Lee M.M."/>
            <person name="Goodwin Z."/>
            <person name="Lu X."/>
            <person name="Lewis E.E."/>
            <person name="Goodrich-Blair H."/>
            <person name="Stock S.P."/>
            <person name="Adams B.J."/>
            <person name="Sternberg P.W."/>
            <person name="Mortazavi A."/>
        </authorList>
    </citation>
    <scope>NUCLEOTIDE SEQUENCE [LARGE SCALE GENOMIC DNA]</scope>
    <source>
        <strain evidence="3 4">ALL</strain>
    </source>
</reference>
<organism evidence="3 4">
    <name type="scientific">Steinernema carpocapsae</name>
    <name type="common">Entomopathogenic nematode</name>
    <dbReference type="NCBI Taxonomy" id="34508"/>
    <lineage>
        <taxon>Eukaryota</taxon>
        <taxon>Metazoa</taxon>
        <taxon>Ecdysozoa</taxon>
        <taxon>Nematoda</taxon>
        <taxon>Chromadorea</taxon>
        <taxon>Rhabditida</taxon>
        <taxon>Tylenchina</taxon>
        <taxon>Panagrolaimomorpha</taxon>
        <taxon>Strongyloidoidea</taxon>
        <taxon>Steinernematidae</taxon>
        <taxon>Steinernema</taxon>
    </lineage>
</organism>
<protein>
    <submittedName>
        <fullName evidence="3">Uncharacterized protein</fullName>
    </submittedName>
</protein>
<gene>
    <name evidence="3" type="ORF">L596_009807</name>
</gene>
<reference evidence="3 4" key="2">
    <citation type="journal article" date="2019" name="G3 (Bethesda)">
        <title>Hybrid Assembly of the Genome of the Entomopathogenic Nematode Steinernema carpocapsae Identifies the X-Chromosome.</title>
        <authorList>
            <person name="Serra L."/>
            <person name="Macchietto M."/>
            <person name="Macias-Munoz A."/>
            <person name="McGill C.J."/>
            <person name="Rodriguez I.M."/>
            <person name="Rodriguez B."/>
            <person name="Murad R."/>
            <person name="Mortazavi A."/>
        </authorList>
    </citation>
    <scope>NUCLEOTIDE SEQUENCE [LARGE SCALE GENOMIC DNA]</scope>
    <source>
        <strain evidence="3 4">ALL</strain>
    </source>
</reference>
<comment type="caution">
    <text evidence="3">The sequence shown here is derived from an EMBL/GenBank/DDBJ whole genome shotgun (WGS) entry which is preliminary data.</text>
</comment>
<name>A0A4U5PGX8_STECR</name>
<evidence type="ECO:0000256" key="1">
    <source>
        <dbReference type="SAM" id="MobiDB-lite"/>
    </source>
</evidence>
<dbReference type="Proteomes" id="UP000298663">
    <property type="component" value="Unassembled WGS sequence"/>
</dbReference>
<keyword evidence="4" id="KW-1185">Reference proteome</keyword>
<dbReference type="AlphaFoldDB" id="A0A4U5PGX8"/>
<dbReference type="EMBL" id="AZBU02000002">
    <property type="protein sequence ID" value="TKR95673.1"/>
    <property type="molecule type" value="Genomic_DNA"/>
</dbReference>
<feature type="transmembrane region" description="Helical" evidence="2">
    <location>
        <begin position="37"/>
        <end position="58"/>
    </location>
</feature>
<proteinExistence type="predicted"/>
<accession>A0A4U5PGX8</accession>
<evidence type="ECO:0000256" key="2">
    <source>
        <dbReference type="SAM" id="Phobius"/>
    </source>
</evidence>
<feature type="region of interest" description="Disordered" evidence="1">
    <location>
        <begin position="85"/>
        <end position="108"/>
    </location>
</feature>
<keyword evidence="2" id="KW-0812">Transmembrane</keyword>